<proteinExistence type="predicted"/>
<dbReference type="RefSeq" id="WP_319971709.1">
    <property type="nucleotide sequence ID" value="NZ_JAXAVW010000048.1"/>
</dbReference>
<evidence type="ECO:0000313" key="3">
    <source>
        <dbReference type="Proteomes" id="UP001285521"/>
    </source>
</evidence>
<dbReference type="PANTHER" id="PTHR43074">
    <property type="entry name" value="OMEGA-3 POLYUNSATURATED FATTY ACID SYNTHASE PFAB-RELATED"/>
    <property type="match status" value="1"/>
</dbReference>
<name>A0ABU4TFB3_9PSEU</name>
<dbReference type="InterPro" id="IPR016035">
    <property type="entry name" value="Acyl_Trfase/lysoPLipase"/>
</dbReference>
<accession>A0ABU4TFB3</accession>
<comment type="caution">
    <text evidence="2">The sequence shown here is derived from an EMBL/GenBank/DDBJ whole genome shotgun (WGS) entry which is preliminary data.</text>
</comment>
<dbReference type="InterPro" id="IPR001227">
    <property type="entry name" value="Ac_transferase_dom_sf"/>
</dbReference>
<dbReference type="InterPro" id="IPR014043">
    <property type="entry name" value="Acyl_transferase_dom"/>
</dbReference>
<feature type="domain" description="Malonyl-CoA:ACP transacylase (MAT)" evidence="1">
    <location>
        <begin position="291"/>
        <end position="609"/>
    </location>
</feature>
<dbReference type="SUPFAM" id="SSF52151">
    <property type="entry name" value="FabD/lysophospholipase-like"/>
    <property type="match status" value="1"/>
</dbReference>
<organism evidence="2 3">
    <name type="scientific">Lentzea miocenica</name>
    <dbReference type="NCBI Taxonomy" id="3095431"/>
    <lineage>
        <taxon>Bacteria</taxon>
        <taxon>Bacillati</taxon>
        <taxon>Actinomycetota</taxon>
        <taxon>Actinomycetes</taxon>
        <taxon>Pseudonocardiales</taxon>
        <taxon>Pseudonocardiaceae</taxon>
        <taxon>Lentzea</taxon>
    </lineage>
</organism>
<dbReference type="InterPro" id="IPR052568">
    <property type="entry name" value="PKS-FAS_Synthase"/>
</dbReference>
<dbReference type="SMART" id="SM00827">
    <property type="entry name" value="PKS_AT"/>
    <property type="match status" value="1"/>
</dbReference>
<sequence>MRTSIIGIGDTADAALRDAAVDTAHVVRVDALEQLLLVAQEDGSPVVLLDDTTAIVLAAAGPQRTYATLDLSGGPCEPDHVELAGEVPAHRLNSVAASYPGSAPGKSIDASPGLLTAVAHVAQHIAVRKLPKSSLEVPEACKPTLTTAGFTTPAETRPWLRRHRETPVTAVVDADAERLVLRSATPPAAAPLPFLLVLPGNSVEEIVAAAQVCLDELAADRPAHALIEEHSGRRGQWRATLVGTDKEQLRHELSAAVRGLPDISPGGEWATPAGSYCTTAPIGAAYRVAFVYPGGFTAYPDVAEDLFDLFPALRDQFEREAAEPARRYRLDTIHGLGLTPGPAEAMRHERALRDDLAGMVNIGLNVAVLHTRMLRDQLGLRPDGALAYSFGEASMLFALSALDFADWNPSSLDESPLVQNGISGRKDVVRQVWATADNEVWASHVVLAGPERVRAAVGDEERVFLTHINTPEETVIAGDPAKCAEVLARLGSSSAKSPTTHVLHCELLDGSRQRLADLHAHEVRRVPDAELLSMFEFGPASLPVGSTPAQRIAHTLTHPVDFPRLVETAYQRGYRYFIEVGPAASCTRWIRDTLGDRPHVAVSVDQRGVPTGLAVARVLARLVCHRVPGPEPVLALQVALAHRHVLRTHNVAQQHAVAALTRSLPEPVEPQR</sequence>
<dbReference type="Gene3D" id="3.30.70.3290">
    <property type="match status" value="1"/>
</dbReference>
<dbReference type="Proteomes" id="UP001285521">
    <property type="component" value="Unassembled WGS sequence"/>
</dbReference>
<dbReference type="EMBL" id="JAXAVW010000048">
    <property type="protein sequence ID" value="MDX8036714.1"/>
    <property type="molecule type" value="Genomic_DNA"/>
</dbReference>
<evidence type="ECO:0000259" key="1">
    <source>
        <dbReference type="SMART" id="SM00827"/>
    </source>
</evidence>
<protein>
    <recommendedName>
        <fullName evidence="1">Malonyl-CoA:ACP transacylase (MAT) domain-containing protein</fullName>
    </recommendedName>
</protein>
<dbReference type="Gene3D" id="3.40.366.10">
    <property type="entry name" value="Malonyl-Coenzyme A Acyl Carrier Protein, domain 2"/>
    <property type="match status" value="1"/>
</dbReference>
<evidence type="ECO:0000313" key="2">
    <source>
        <dbReference type="EMBL" id="MDX8036714.1"/>
    </source>
</evidence>
<reference evidence="2 3" key="2">
    <citation type="submission" date="2023-11" db="EMBL/GenBank/DDBJ databases">
        <authorList>
            <person name="Lara A.C."/>
            <person name="Chronakova A."/>
        </authorList>
    </citation>
    <scope>NUCLEOTIDE SEQUENCE [LARGE SCALE GENOMIC DNA]</scope>
    <source>
        <strain evidence="2 3">BCCO 10_0856</strain>
    </source>
</reference>
<reference evidence="2 3" key="1">
    <citation type="submission" date="2023-11" db="EMBL/GenBank/DDBJ databases">
        <title>Lentzea sokolovensis, sp. nov., Lentzea kristufkii, sp. nov., and Lentzea miocenensis, sp. nov., rare actinobacteria from Sokolov Coal Basin, Miocene lacustrine sediment, Czech Republic.</title>
        <authorList>
            <person name="Lara A."/>
            <person name="Kotroba L."/>
            <person name="Nouioui I."/>
            <person name="Neumann-Schaal M."/>
            <person name="Mast Y."/>
            <person name="Chronakova A."/>
        </authorList>
    </citation>
    <scope>NUCLEOTIDE SEQUENCE [LARGE SCALE GENOMIC DNA]</scope>
    <source>
        <strain evidence="2 3">BCCO 10_0856</strain>
    </source>
</reference>
<gene>
    <name evidence="2" type="ORF">SK803_41520</name>
</gene>
<keyword evidence="3" id="KW-1185">Reference proteome</keyword>
<dbReference type="PANTHER" id="PTHR43074:SF1">
    <property type="entry name" value="BETA-KETOACYL SYNTHASE FAMILY PROTEIN-RELATED"/>
    <property type="match status" value="1"/>
</dbReference>